<reference evidence="5" key="1">
    <citation type="journal article" date="2005" name="Nature">
        <title>The map-based sequence of the rice genome.</title>
        <authorList>
            <consortium name="International rice genome sequencing project (IRGSP)"/>
            <person name="Matsumoto T."/>
            <person name="Wu J."/>
            <person name="Kanamori H."/>
            <person name="Katayose Y."/>
            <person name="Fujisawa M."/>
            <person name="Namiki N."/>
            <person name="Mizuno H."/>
            <person name="Yamamoto K."/>
            <person name="Antonio B.A."/>
            <person name="Baba T."/>
            <person name="Sakata K."/>
            <person name="Nagamura Y."/>
            <person name="Aoki H."/>
            <person name="Arikawa K."/>
            <person name="Arita K."/>
            <person name="Bito T."/>
            <person name="Chiden Y."/>
            <person name="Fujitsuka N."/>
            <person name="Fukunaka R."/>
            <person name="Hamada M."/>
            <person name="Harada C."/>
            <person name="Hayashi A."/>
            <person name="Hijishita S."/>
            <person name="Honda M."/>
            <person name="Hosokawa S."/>
            <person name="Ichikawa Y."/>
            <person name="Idonuma A."/>
            <person name="Iijima M."/>
            <person name="Ikeda M."/>
            <person name="Ikeno M."/>
            <person name="Ito K."/>
            <person name="Ito S."/>
            <person name="Ito T."/>
            <person name="Ito Y."/>
            <person name="Ito Y."/>
            <person name="Iwabuchi A."/>
            <person name="Kamiya K."/>
            <person name="Karasawa W."/>
            <person name="Kurita K."/>
            <person name="Katagiri S."/>
            <person name="Kikuta A."/>
            <person name="Kobayashi H."/>
            <person name="Kobayashi N."/>
            <person name="Machita K."/>
            <person name="Maehara T."/>
            <person name="Masukawa M."/>
            <person name="Mizubayashi T."/>
            <person name="Mukai Y."/>
            <person name="Nagasaki H."/>
            <person name="Nagata Y."/>
            <person name="Naito S."/>
            <person name="Nakashima M."/>
            <person name="Nakama Y."/>
            <person name="Nakamichi Y."/>
            <person name="Nakamura M."/>
            <person name="Meguro A."/>
            <person name="Negishi M."/>
            <person name="Ohta I."/>
            <person name="Ohta T."/>
            <person name="Okamoto M."/>
            <person name="Ono N."/>
            <person name="Saji S."/>
            <person name="Sakaguchi M."/>
            <person name="Sakai K."/>
            <person name="Shibata M."/>
            <person name="Shimokawa T."/>
            <person name="Song J."/>
            <person name="Takazaki Y."/>
            <person name="Terasawa K."/>
            <person name="Tsugane M."/>
            <person name="Tsuji K."/>
            <person name="Ueda S."/>
            <person name="Waki K."/>
            <person name="Yamagata H."/>
            <person name="Yamamoto M."/>
            <person name="Yamamoto S."/>
            <person name="Yamane H."/>
            <person name="Yoshiki S."/>
            <person name="Yoshihara R."/>
            <person name="Yukawa K."/>
            <person name="Zhong H."/>
            <person name="Yano M."/>
            <person name="Yuan Q."/>
            <person name="Ouyang S."/>
            <person name="Liu J."/>
            <person name="Jones K.M."/>
            <person name="Gansberger K."/>
            <person name="Moffat K."/>
            <person name="Hill J."/>
            <person name="Bera J."/>
            <person name="Fadrosh D."/>
            <person name="Jin S."/>
            <person name="Johri S."/>
            <person name="Kim M."/>
            <person name="Overton L."/>
            <person name="Reardon M."/>
            <person name="Tsitrin T."/>
            <person name="Vuong H."/>
            <person name="Weaver B."/>
            <person name="Ciecko A."/>
            <person name="Tallon L."/>
            <person name="Jackson J."/>
            <person name="Pai G."/>
            <person name="Aken S.V."/>
            <person name="Utterback T."/>
            <person name="Reidmuller S."/>
            <person name="Feldblyum T."/>
            <person name="Hsiao J."/>
            <person name="Zismann V."/>
            <person name="Iobst S."/>
            <person name="de Vazeille A.R."/>
            <person name="Buell C.R."/>
            <person name="Ying K."/>
            <person name="Li Y."/>
            <person name="Lu T."/>
            <person name="Huang Y."/>
            <person name="Zhao Q."/>
            <person name="Feng Q."/>
            <person name="Zhang L."/>
            <person name="Zhu J."/>
            <person name="Weng Q."/>
            <person name="Mu J."/>
            <person name="Lu Y."/>
            <person name="Fan D."/>
            <person name="Liu Y."/>
            <person name="Guan J."/>
            <person name="Zhang Y."/>
            <person name="Yu S."/>
            <person name="Liu X."/>
            <person name="Zhang Y."/>
            <person name="Hong G."/>
            <person name="Han B."/>
            <person name="Choisne N."/>
            <person name="Demange N."/>
            <person name="Orjeda G."/>
            <person name="Samain S."/>
            <person name="Cattolico L."/>
            <person name="Pelletier E."/>
            <person name="Couloux A."/>
            <person name="Segurens B."/>
            <person name="Wincker P."/>
            <person name="D'Hont A."/>
            <person name="Scarpelli C."/>
            <person name="Weissenbach J."/>
            <person name="Salanoubat M."/>
            <person name="Quetier F."/>
            <person name="Yu Y."/>
            <person name="Kim H.R."/>
            <person name="Rambo T."/>
            <person name="Currie J."/>
            <person name="Collura K."/>
            <person name="Luo M."/>
            <person name="Yang T."/>
            <person name="Ammiraju J.S.S."/>
            <person name="Engler F."/>
            <person name="Soderlund C."/>
            <person name="Wing R.A."/>
            <person name="Palmer L.E."/>
            <person name="de la Bastide M."/>
            <person name="Spiegel L."/>
            <person name="Nascimento L."/>
            <person name="Zutavern T."/>
            <person name="O'Shaughnessy A."/>
            <person name="Dike S."/>
            <person name="Dedhia N."/>
            <person name="Preston R."/>
            <person name="Balija V."/>
            <person name="McCombie W.R."/>
            <person name="Chow T."/>
            <person name="Chen H."/>
            <person name="Chung M."/>
            <person name="Chen C."/>
            <person name="Shaw J."/>
            <person name="Wu H."/>
            <person name="Hsiao K."/>
            <person name="Chao Y."/>
            <person name="Chu M."/>
            <person name="Cheng C."/>
            <person name="Hour A."/>
            <person name="Lee P."/>
            <person name="Lin S."/>
            <person name="Lin Y."/>
            <person name="Liou J."/>
            <person name="Liu S."/>
            <person name="Hsing Y."/>
            <person name="Raghuvanshi S."/>
            <person name="Mohanty A."/>
            <person name="Bharti A.K."/>
            <person name="Gaur A."/>
            <person name="Gupta V."/>
            <person name="Kumar D."/>
            <person name="Ravi V."/>
            <person name="Vij S."/>
            <person name="Kapur A."/>
            <person name="Khurana P."/>
            <person name="Khurana P."/>
            <person name="Khurana J.P."/>
            <person name="Tyagi A.K."/>
            <person name="Gaikwad K."/>
            <person name="Singh A."/>
            <person name="Dalal V."/>
            <person name="Srivastava S."/>
            <person name="Dixit A."/>
            <person name="Pal A.K."/>
            <person name="Ghazi I.A."/>
            <person name="Yadav M."/>
            <person name="Pandit A."/>
            <person name="Bhargava A."/>
            <person name="Sureshbabu K."/>
            <person name="Batra K."/>
            <person name="Sharma T.R."/>
            <person name="Mohapatra T."/>
            <person name="Singh N.K."/>
            <person name="Messing J."/>
            <person name="Nelson A.B."/>
            <person name="Fuks G."/>
            <person name="Kavchok S."/>
            <person name="Keizer G."/>
            <person name="Linton E."/>
            <person name="Llaca V."/>
            <person name="Song R."/>
            <person name="Tanyolac B."/>
            <person name="Young S."/>
            <person name="Ho-Il K."/>
            <person name="Hahn J.H."/>
            <person name="Sangsakoo G."/>
            <person name="Vanavichit A."/>
            <person name="de Mattos Luiz.A.T."/>
            <person name="Zimmer P.D."/>
            <person name="Malone G."/>
            <person name="Dellagostin O."/>
            <person name="de Oliveira A.C."/>
            <person name="Bevan M."/>
            <person name="Bancroft I."/>
            <person name="Minx P."/>
            <person name="Cordum H."/>
            <person name="Wilson R."/>
            <person name="Cheng Z."/>
            <person name="Jin W."/>
            <person name="Jiang J."/>
            <person name="Leong S.A."/>
            <person name="Iwama H."/>
            <person name="Gojobori T."/>
            <person name="Itoh T."/>
            <person name="Niimura Y."/>
            <person name="Fujii Y."/>
            <person name="Habara T."/>
            <person name="Sakai H."/>
            <person name="Sato Y."/>
            <person name="Wilson G."/>
            <person name="Kumar K."/>
            <person name="McCouch S."/>
            <person name="Juretic N."/>
            <person name="Hoen D."/>
            <person name="Wright S."/>
            <person name="Bruskiewich R."/>
            <person name="Bureau T."/>
            <person name="Miyao A."/>
            <person name="Hirochika H."/>
            <person name="Nishikawa T."/>
            <person name="Kadowaki K."/>
            <person name="Sugiura M."/>
            <person name="Burr B."/>
            <person name="Sasaki T."/>
        </authorList>
    </citation>
    <scope>NUCLEOTIDE SEQUENCE [LARGE SCALE GENOMIC DNA]</scope>
    <source>
        <strain evidence="5">cv. Nipponbare</strain>
    </source>
</reference>
<dbReference type="Pfam" id="PF00078">
    <property type="entry name" value="RVT_1"/>
    <property type="match status" value="1"/>
</dbReference>
<evidence type="ECO:0000313" key="5">
    <source>
        <dbReference type="Proteomes" id="UP000000763"/>
    </source>
</evidence>
<dbReference type="InterPro" id="IPR000477">
    <property type="entry name" value="RT_dom"/>
</dbReference>
<dbReference type="Gene3D" id="3.10.10.10">
    <property type="entry name" value="HIV Type 1 Reverse Transcriptase, subunit A, domain 1"/>
    <property type="match status" value="1"/>
</dbReference>
<keyword evidence="1" id="KW-0511">Multifunctional enzyme</keyword>
<dbReference type="Gene3D" id="3.30.70.270">
    <property type="match status" value="2"/>
</dbReference>
<dbReference type="PANTHER" id="PTHR37984">
    <property type="entry name" value="PROTEIN CBG26694"/>
    <property type="match status" value="1"/>
</dbReference>
<dbReference type="Gene3D" id="3.30.420.10">
    <property type="entry name" value="Ribonuclease H-like superfamily/Ribonuclease H"/>
    <property type="match status" value="2"/>
</dbReference>
<dbReference type="InterPro" id="IPR043128">
    <property type="entry name" value="Rev_trsase/Diguanyl_cyclase"/>
</dbReference>
<dbReference type="SUPFAM" id="SSF56672">
    <property type="entry name" value="DNA/RNA polymerases"/>
    <property type="match status" value="1"/>
</dbReference>
<dbReference type="InterPro" id="IPR002156">
    <property type="entry name" value="RNaseH_domain"/>
</dbReference>
<evidence type="ECO:0000259" key="3">
    <source>
        <dbReference type="PROSITE" id="PS50994"/>
    </source>
</evidence>
<accession>Q7XSK8</accession>
<dbReference type="Proteomes" id="UP000000763">
    <property type="component" value="Chromosome 4"/>
</dbReference>
<dbReference type="InterPro" id="IPR041577">
    <property type="entry name" value="RT_RNaseH_2"/>
</dbReference>
<dbReference type="CDD" id="cd01647">
    <property type="entry name" value="RT_LTR"/>
    <property type="match status" value="1"/>
</dbReference>
<gene>
    <name evidence="4" type="primary">OSJNBa0059D20.5</name>
</gene>
<dbReference type="InterPro" id="IPR001584">
    <property type="entry name" value="Integrase_cat-core"/>
</dbReference>
<organism evidence="4 5">
    <name type="scientific">Oryza sativa subsp. japonica</name>
    <name type="common">Rice</name>
    <dbReference type="NCBI Taxonomy" id="39947"/>
    <lineage>
        <taxon>Eukaryota</taxon>
        <taxon>Viridiplantae</taxon>
        <taxon>Streptophyta</taxon>
        <taxon>Embryophyta</taxon>
        <taxon>Tracheophyta</taxon>
        <taxon>Spermatophyta</taxon>
        <taxon>Magnoliopsida</taxon>
        <taxon>Liliopsida</taxon>
        <taxon>Poales</taxon>
        <taxon>Poaceae</taxon>
        <taxon>BOP clade</taxon>
        <taxon>Oryzoideae</taxon>
        <taxon>Oryzeae</taxon>
        <taxon>Oryzinae</taxon>
        <taxon>Oryza</taxon>
        <taxon>Oryza sativa</taxon>
    </lineage>
</organism>
<evidence type="ECO:0000313" key="4">
    <source>
        <dbReference type="EMBL" id="CAE01899.2"/>
    </source>
</evidence>
<dbReference type="InterPro" id="IPR050951">
    <property type="entry name" value="Retrovirus_Pol_polyprotein"/>
</dbReference>
<dbReference type="InterPro" id="IPR036397">
    <property type="entry name" value="RNaseH_sf"/>
</dbReference>
<dbReference type="PROSITE" id="PS50879">
    <property type="entry name" value="RNASE_H_1"/>
    <property type="match status" value="1"/>
</dbReference>
<proteinExistence type="predicted"/>
<sequence length="832" mass="92948">MSADRQETAKAKVQKFLKTGVIQEIDYPEWLANRVLVQKSNGKWRMCVDFTDLNKACPKDDFPLSRIDQLVDSTAGCKLMSFLDAYSGYHQIHMSPADIPNTAFITLFGTFCHLRMPFGLRNAEANFARLVYKVLDKQLGRNMEAYVDDIVVKSRKAFDHRRPSTTCAAGMKLKPEKCVFGVRAGKLLGFLVSERGIEASSEKIDAIQQMKPLTSVHEIQKLAGRIAALSRFLSMAAERGLPFFKTLRGAGKFNWTPECQAVFDELKQYLQSPPALINLAPGSELLLYPAALPVAVSAALVQETESGQKPVYFVSEALQGAKTRYIEMGKLAYALVMASRKLKHYLQAHKVIVSSQYPLGKILRGKEVTGWLSKWTAELSPFDLHLVARTAVNGVPIRYAARLQFDTTNNAAEYEAILLGLRKAKALGIRRLLIRTDYKLVAGHVDKSFGAIEEGMKRYLEAVRSMEKCFTGITVEHLPRGYNEEADALAKSAACGGPHSPGIFLEVQYEPSVPMESMEVMAIDQAKLGEDLYDWRTPFVKYLETSWLPEDEAEAKHLQLRAARYKMVSGQPYRSGVLQPLLRCISFAEGEEMAKKIQQGLCGTHQAARTVASKKVKKCESCQRHGRSQTAPQYELQPIAPIWPFAIWGLDIIGPFPVARNGYKFAIVAVEYFSRWIEAEPLGAITSAAVQKFVWKNIVCHFGVPKEFITDNGKQFDSDKFKEMCEGLNLEIRFASVTHPQSNGAAKQTNGKILEALKKRLEGAAKGKWPEEMLSVLWALWMTPTRPTKFSPFMLLYGEEAMTPTELGANSPRVLFSGAKRGARCHSNSWRG</sequence>
<dbReference type="SUPFAM" id="SSF53098">
    <property type="entry name" value="Ribonuclease H-like"/>
    <property type="match status" value="2"/>
</dbReference>
<dbReference type="PROSITE" id="PS50994">
    <property type="entry name" value="INTEGRASE"/>
    <property type="match status" value="1"/>
</dbReference>
<name>Q7XSK8_ORYSJ</name>
<feature type="domain" description="Integrase catalytic" evidence="3">
    <location>
        <begin position="637"/>
        <end position="812"/>
    </location>
</feature>
<evidence type="ECO:0000256" key="1">
    <source>
        <dbReference type="ARBA" id="ARBA00023268"/>
    </source>
</evidence>
<feature type="domain" description="RNase H type-1" evidence="2">
    <location>
        <begin position="318"/>
        <end position="495"/>
    </location>
</feature>
<dbReference type="PANTHER" id="PTHR37984:SF5">
    <property type="entry name" value="PROTEIN NYNRIN-LIKE"/>
    <property type="match status" value="1"/>
</dbReference>
<dbReference type="Pfam" id="PF17919">
    <property type="entry name" value="RT_RNaseH_2"/>
    <property type="match status" value="1"/>
</dbReference>
<dbReference type="AlphaFoldDB" id="Q7XSK8"/>
<dbReference type="Pfam" id="PF00665">
    <property type="entry name" value="rve"/>
    <property type="match status" value="1"/>
</dbReference>
<evidence type="ECO:0000259" key="2">
    <source>
        <dbReference type="PROSITE" id="PS50879"/>
    </source>
</evidence>
<dbReference type="GO" id="GO:0015074">
    <property type="term" value="P:DNA integration"/>
    <property type="evidence" value="ECO:0007669"/>
    <property type="project" value="InterPro"/>
</dbReference>
<dbReference type="GO" id="GO:0004523">
    <property type="term" value="F:RNA-DNA hybrid ribonuclease activity"/>
    <property type="evidence" value="ECO:0007669"/>
    <property type="project" value="InterPro"/>
</dbReference>
<reference evidence="5" key="2">
    <citation type="journal article" date="2008" name="Nucleic Acids Res.">
        <title>The rice annotation project database (RAP-DB): 2008 update.</title>
        <authorList>
            <consortium name="The rice annotation project (RAP)"/>
        </authorList>
    </citation>
    <scope>GENOME REANNOTATION</scope>
    <source>
        <strain evidence="5">cv. Nipponbare</strain>
    </source>
</reference>
<dbReference type="Pfam" id="PF13456">
    <property type="entry name" value="RVT_3"/>
    <property type="match status" value="1"/>
</dbReference>
<protein>
    <submittedName>
        <fullName evidence="4">OSJNBa0059D20.5 protein</fullName>
    </submittedName>
</protein>
<dbReference type="InterPro" id="IPR043502">
    <property type="entry name" value="DNA/RNA_pol_sf"/>
</dbReference>
<dbReference type="InterPro" id="IPR012337">
    <property type="entry name" value="RNaseH-like_sf"/>
</dbReference>
<dbReference type="GO" id="GO:0003676">
    <property type="term" value="F:nucleic acid binding"/>
    <property type="evidence" value="ECO:0007669"/>
    <property type="project" value="InterPro"/>
</dbReference>
<dbReference type="CDD" id="cd09279">
    <property type="entry name" value="RNase_HI_like"/>
    <property type="match status" value="1"/>
</dbReference>
<dbReference type="EMBL" id="AL606997">
    <property type="protein sequence ID" value="CAE01899.2"/>
    <property type="molecule type" value="Genomic_DNA"/>
</dbReference>